<comment type="caution">
    <text evidence="1">The sequence shown here is derived from an EMBL/GenBank/DDBJ whole genome shotgun (WGS) entry which is preliminary data.</text>
</comment>
<accession>X1S396</accession>
<evidence type="ECO:0000313" key="1">
    <source>
        <dbReference type="EMBL" id="GAI73626.1"/>
    </source>
</evidence>
<protein>
    <submittedName>
        <fullName evidence="1">Uncharacterized protein</fullName>
    </submittedName>
</protein>
<reference evidence="1" key="1">
    <citation type="journal article" date="2014" name="Front. Microbiol.">
        <title>High frequency of phylogenetically diverse reductive dehalogenase-homologous genes in deep subseafloor sedimentary metagenomes.</title>
        <authorList>
            <person name="Kawai M."/>
            <person name="Futagami T."/>
            <person name="Toyoda A."/>
            <person name="Takaki Y."/>
            <person name="Nishi S."/>
            <person name="Hori S."/>
            <person name="Arai W."/>
            <person name="Tsubouchi T."/>
            <person name="Morono Y."/>
            <person name="Uchiyama I."/>
            <person name="Ito T."/>
            <person name="Fujiyama A."/>
            <person name="Inagaki F."/>
            <person name="Takami H."/>
        </authorList>
    </citation>
    <scope>NUCLEOTIDE SEQUENCE</scope>
    <source>
        <strain evidence="1">Expedition CK06-06</strain>
    </source>
</reference>
<gene>
    <name evidence="1" type="ORF">S12H4_22101</name>
</gene>
<sequence length="147" mass="17239">FIKTARSYFNILSVIKETEKNGEIILDLKKGTHNIKGFFLKIRNNYIEGYESLLAFEFLFKRLSKIYEQDLTYKISKWITQCQGIIDDYNDTILEALDNIKAPFSLQGKKKSYRDKKLFIDTKKIKPNGGIARQYSEEFTNILGEDF</sequence>
<name>X1S396_9ZZZZ</name>
<dbReference type="EMBL" id="BARW01011465">
    <property type="protein sequence ID" value="GAI73626.1"/>
    <property type="molecule type" value="Genomic_DNA"/>
</dbReference>
<organism evidence="1">
    <name type="scientific">marine sediment metagenome</name>
    <dbReference type="NCBI Taxonomy" id="412755"/>
    <lineage>
        <taxon>unclassified sequences</taxon>
        <taxon>metagenomes</taxon>
        <taxon>ecological metagenomes</taxon>
    </lineage>
</organism>
<proteinExistence type="predicted"/>
<dbReference type="AlphaFoldDB" id="X1S396"/>
<feature type="non-terminal residue" evidence="1">
    <location>
        <position position="1"/>
    </location>
</feature>